<accession>A0A9F2R7S1</accession>
<dbReference type="GO" id="GO:0003677">
    <property type="term" value="F:DNA binding"/>
    <property type="evidence" value="ECO:0007669"/>
    <property type="project" value="UniProtKB-UniRule"/>
</dbReference>
<feature type="domain" description="Homeobox" evidence="4">
    <location>
        <begin position="1"/>
        <end position="15"/>
    </location>
</feature>
<evidence type="ECO:0000256" key="3">
    <source>
        <dbReference type="SAM" id="MobiDB-lite"/>
    </source>
</evidence>
<feature type="compositionally biased region" description="Low complexity" evidence="3">
    <location>
        <begin position="25"/>
        <end position="37"/>
    </location>
</feature>
<dbReference type="KEGG" id="pbi:103060238"/>
<evidence type="ECO:0000313" key="6">
    <source>
        <dbReference type="RefSeq" id="XP_007438424.1"/>
    </source>
</evidence>
<name>A0A9F2R7S1_PYTBI</name>
<evidence type="ECO:0000256" key="2">
    <source>
        <dbReference type="PROSITE-ProRule" id="PRU00108"/>
    </source>
</evidence>
<evidence type="ECO:0000313" key="5">
    <source>
        <dbReference type="Proteomes" id="UP000695026"/>
    </source>
</evidence>
<dbReference type="OrthoDB" id="6159439at2759"/>
<organism evidence="5 6">
    <name type="scientific">Python bivittatus</name>
    <name type="common">Burmese python</name>
    <name type="synonym">Python molurus bivittatus</name>
    <dbReference type="NCBI Taxonomy" id="176946"/>
    <lineage>
        <taxon>Eukaryota</taxon>
        <taxon>Metazoa</taxon>
        <taxon>Chordata</taxon>
        <taxon>Craniata</taxon>
        <taxon>Vertebrata</taxon>
        <taxon>Euteleostomi</taxon>
        <taxon>Lepidosauria</taxon>
        <taxon>Squamata</taxon>
        <taxon>Bifurcata</taxon>
        <taxon>Unidentata</taxon>
        <taxon>Episquamata</taxon>
        <taxon>Toxicofera</taxon>
        <taxon>Serpentes</taxon>
        <taxon>Henophidia</taxon>
        <taxon>Pythonidae</taxon>
        <taxon>Python</taxon>
    </lineage>
</organism>
<dbReference type="CDD" id="cd00086">
    <property type="entry name" value="homeodomain"/>
    <property type="match status" value="1"/>
</dbReference>
<keyword evidence="2" id="KW-0539">Nucleus</keyword>
<dbReference type="SUPFAM" id="SSF46689">
    <property type="entry name" value="Homeodomain-like"/>
    <property type="match status" value="1"/>
</dbReference>
<dbReference type="RefSeq" id="XP_007438424.1">
    <property type="nucleotide sequence ID" value="XM_007438362.1"/>
</dbReference>
<dbReference type="InterPro" id="IPR001356">
    <property type="entry name" value="HD"/>
</dbReference>
<dbReference type="PROSITE" id="PS50071">
    <property type="entry name" value="HOMEOBOX_2"/>
    <property type="match status" value="1"/>
</dbReference>
<evidence type="ECO:0000256" key="1">
    <source>
        <dbReference type="ARBA" id="ARBA00004123"/>
    </source>
</evidence>
<evidence type="ECO:0000259" key="4">
    <source>
        <dbReference type="PROSITE" id="PS50071"/>
    </source>
</evidence>
<proteinExistence type="predicted"/>
<dbReference type="GeneID" id="103060238"/>
<dbReference type="AlphaFoldDB" id="A0A9F2R7S1"/>
<sequence length="90" mass="9506">VKTWFQNRRMKHKKQLRKSQDDAKAAGAEGADLAPGDPELDPPGQASAASASSASEARQSGPAPAFLLDEPEDEVDIIEGGELCGPQHLI</sequence>
<keyword evidence="2 6" id="KW-0371">Homeobox</keyword>
<dbReference type="PANTHER" id="PTHR24333">
    <property type="entry name" value="HOMEO BOX HB9 LIKE A-RELATED"/>
    <property type="match status" value="1"/>
</dbReference>
<reference evidence="6" key="1">
    <citation type="submission" date="2025-08" db="UniProtKB">
        <authorList>
            <consortium name="RefSeq"/>
        </authorList>
    </citation>
    <scope>IDENTIFICATION</scope>
    <source>
        <tissue evidence="6">Liver</tissue>
    </source>
</reference>
<keyword evidence="5" id="KW-1185">Reference proteome</keyword>
<dbReference type="Gene3D" id="1.10.10.60">
    <property type="entry name" value="Homeodomain-like"/>
    <property type="match status" value="1"/>
</dbReference>
<keyword evidence="2 6" id="KW-0238">DNA-binding</keyword>
<dbReference type="Proteomes" id="UP000695026">
    <property type="component" value="Unplaced"/>
</dbReference>
<feature type="non-terminal residue" evidence="6">
    <location>
        <position position="1"/>
    </location>
</feature>
<dbReference type="GO" id="GO:0005634">
    <property type="term" value="C:nucleus"/>
    <property type="evidence" value="ECO:0007669"/>
    <property type="project" value="UniProtKB-SubCell"/>
</dbReference>
<feature type="compositionally biased region" description="Basic residues" evidence="3">
    <location>
        <begin position="8"/>
        <end position="17"/>
    </location>
</feature>
<gene>
    <name evidence="6" type="primary">LOC103060238</name>
</gene>
<dbReference type="InterPro" id="IPR050848">
    <property type="entry name" value="Homeobox_TF"/>
</dbReference>
<feature type="compositionally biased region" description="Low complexity" evidence="3">
    <location>
        <begin position="46"/>
        <end position="55"/>
    </location>
</feature>
<protein>
    <submittedName>
        <fullName evidence="6">Brain-specific homeobox protein homolog</fullName>
    </submittedName>
</protein>
<dbReference type="PANTHER" id="PTHR24333:SF8">
    <property type="entry name" value="HOMEOBOX PROTEIN CEH-62"/>
    <property type="match status" value="1"/>
</dbReference>
<feature type="DNA-binding region" description="Homeobox" evidence="2">
    <location>
        <begin position="3"/>
        <end position="16"/>
    </location>
</feature>
<comment type="subcellular location">
    <subcellularLocation>
        <location evidence="1 2">Nucleus</location>
    </subcellularLocation>
</comment>
<feature type="region of interest" description="Disordered" evidence="3">
    <location>
        <begin position="1"/>
        <end position="72"/>
    </location>
</feature>
<dbReference type="InterPro" id="IPR009057">
    <property type="entry name" value="Homeodomain-like_sf"/>
</dbReference>